<dbReference type="Gene3D" id="3.30.720.160">
    <property type="entry name" value="Bifunctional DNA primase/polymerase, N-terminal"/>
    <property type="match status" value="1"/>
</dbReference>
<evidence type="ECO:0000313" key="3">
    <source>
        <dbReference type="EMBL" id="GAA5143278.1"/>
    </source>
</evidence>
<sequence length="1022" mass="109255">MTPTLLDTALALHRAGCSVVPVRADGSKAPAVHWKELQASRPTVDQLETWFAAPSTYDGLGVVTGAVSSNLEMLELEGRAVDLAESLVKLMADNGAAELWQRLCNGYLEVSPSGGFHWVYRVLGDAKPNTKLARRPATADELDAFKSTERAKAEQTLAGDKLERRLEKIAETTPEQVPQVLIETRGEGGFTVVAPSSGRTHPTGKAWQLIHGGPSTIPDVTVEERDLLHAITGMLDAMPAAVPATTAPRRGAPTFDGRGGATTSARPGDDFNARTTWDQILTPHGWTKAGSLRPGELAWVRPGKNPTDGISATTGLNDGDNLYVFSTSTEFETDVPYTKFAAYALLEHRGDYSAAARYLRARGYGGQDEWAAFGLASPTVLTTPGRDDGGTPPDGPAGEQTQDPPPRPPIEVTNPAIAAAQLRDLLGTGRLAGMFRRGDDLVYTARVGEAGYVAPPAGDDGIAQVRTVRDPRVLASHVDLAYNVFRMTGRADAKVPTAALFPTEAARAATNVPHQMPNLQQLDGVTHSPILRVDGTLLEHPGYDPATKLLHLPEPGLVVPPVAEQPAAADLAAAAALLAEMTAGFDFVTPHDRANYYGLLLTPLLRLMTPPPYKLGAISSPSPGSGKSLLATLARIIHGGVFRAELPIEDELRKQVTSMLTMTTGPIIHFDNLSGVLRSSTLAGLLTSNTWGDRPLGSTEWVGTPNDRLWLVTGNNIALGGDLVRRTVWVTIDPGVPNPERRTHFAITDLKRWATDRRGDLLHALLTVVRSWVVAGRPLPVATASDDYASWSRTINGILAHAGIDGVFGHEDSAPEALGVDDDEWVDFLDAVHDTFGLQPWTVAELLDKVDTGVRYDGWPTSNLPTGARPIAVDTLPVDLATRARRDGLPTINRSLGNYLKNRRGRWAGDYAVQQVDRTSRSKKSARWQLISRLTPADPQTPASRGDRGSEGSGYIPTRSENTGEVQMNGLNLTPADPLAPPSTCGACGAAPATSSSLYCDHCLNVLRRASGVAERPTGSDG</sequence>
<feature type="region of interest" description="Disordered" evidence="1">
    <location>
        <begin position="923"/>
        <end position="962"/>
    </location>
</feature>
<evidence type="ECO:0000256" key="1">
    <source>
        <dbReference type="SAM" id="MobiDB-lite"/>
    </source>
</evidence>
<evidence type="ECO:0000259" key="2">
    <source>
        <dbReference type="SMART" id="SM00943"/>
    </source>
</evidence>
<dbReference type="EMBL" id="BAABKG010000001">
    <property type="protein sequence ID" value="GAA5143278.1"/>
    <property type="molecule type" value="Genomic_DNA"/>
</dbReference>
<protein>
    <recommendedName>
        <fullName evidence="2">DNA primase/polymerase bifunctional N-terminal domain-containing protein</fullName>
    </recommendedName>
</protein>
<comment type="caution">
    <text evidence="3">The sequence shown here is derived from an EMBL/GenBank/DDBJ whole genome shotgun (WGS) entry which is preliminary data.</text>
</comment>
<organism evidence="3 4">
    <name type="scientific">Nocardioides marinquilinus</name>
    <dbReference type="NCBI Taxonomy" id="1210400"/>
    <lineage>
        <taxon>Bacteria</taxon>
        <taxon>Bacillati</taxon>
        <taxon>Actinomycetota</taxon>
        <taxon>Actinomycetes</taxon>
        <taxon>Propionibacteriales</taxon>
        <taxon>Nocardioidaceae</taxon>
        <taxon>Nocardioides</taxon>
    </lineage>
</organism>
<dbReference type="RefSeq" id="WP_345454821.1">
    <property type="nucleotide sequence ID" value="NZ_BAABKG010000001.1"/>
</dbReference>
<evidence type="ECO:0000313" key="4">
    <source>
        <dbReference type="Proteomes" id="UP001500221"/>
    </source>
</evidence>
<proteinExistence type="predicted"/>
<dbReference type="SUPFAM" id="SSF56747">
    <property type="entry name" value="Prim-pol domain"/>
    <property type="match status" value="1"/>
</dbReference>
<dbReference type="Proteomes" id="UP001500221">
    <property type="component" value="Unassembled WGS sequence"/>
</dbReference>
<feature type="region of interest" description="Disordered" evidence="1">
    <location>
        <begin position="246"/>
        <end position="272"/>
    </location>
</feature>
<keyword evidence="4" id="KW-1185">Reference proteome</keyword>
<dbReference type="Pfam" id="PF09250">
    <property type="entry name" value="Prim-Pol"/>
    <property type="match status" value="1"/>
</dbReference>
<feature type="domain" description="DNA primase/polymerase bifunctional N-terminal" evidence="2">
    <location>
        <begin position="9"/>
        <end position="221"/>
    </location>
</feature>
<feature type="region of interest" description="Disordered" evidence="1">
    <location>
        <begin position="378"/>
        <end position="411"/>
    </location>
</feature>
<accession>A0ABP9PBW5</accession>
<dbReference type="SMART" id="SM00943">
    <property type="entry name" value="Prim-Pol"/>
    <property type="match status" value="1"/>
</dbReference>
<name>A0ABP9PBW5_9ACTN</name>
<reference evidence="4" key="1">
    <citation type="journal article" date="2019" name="Int. J. Syst. Evol. Microbiol.">
        <title>The Global Catalogue of Microorganisms (GCM) 10K type strain sequencing project: providing services to taxonomists for standard genome sequencing and annotation.</title>
        <authorList>
            <consortium name="The Broad Institute Genomics Platform"/>
            <consortium name="The Broad Institute Genome Sequencing Center for Infectious Disease"/>
            <person name="Wu L."/>
            <person name="Ma J."/>
        </authorList>
    </citation>
    <scope>NUCLEOTIDE SEQUENCE [LARGE SCALE GENOMIC DNA]</scope>
    <source>
        <strain evidence="4">JCM 18459</strain>
    </source>
</reference>
<gene>
    <name evidence="3" type="ORF">GCM10023340_08320</name>
</gene>
<dbReference type="InterPro" id="IPR015330">
    <property type="entry name" value="DNA_primase/pol_bifunc_N"/>
</dbReference>